<comment type="caution">
    <text evidence="1">The sequence shown here is derived from an EMBL/GenBank/DDBJ whole genome shotgun (WGS) entry which is preliminary data.</text>
</comment>
<dbReference type="AlphaFoldDB" id="A0AAV0NSB6"/>
<organism evidence="1 2">
    <name type="scientific">Linum tenue</name>
    <dbReference type="NCBI Taxonomy" id="586396"/>
    <lineage>
        <taxon>Eukaryota</taxon>
        <taxon>Viridiplantae</taxon>
        <taxon>Streptophyta</taxon>
        <taxon>Embryophyta</taxon>
        <taxon>Tracheophyta</taxon>
        <taxon>Spermatophyta</taxon>
        <taxon>Magnoliopsida</taxon>
        <taxon>eudicotyledons</taxon>
        <taxon>Gunneridae</taxon>
        <taxon>Pentapetalae</taxon>
        <taxon>rosids</taxon>
        <taxon>fabids</taxon>
        <taxon>Malpighiales</taxon>
        <taxon>Linaceae</taxon>
        <taxon>Linum</taxon>
    </lineage>
</organism>
<keyword evidence="2" id="KW-1185">Reference proteome</keyword>
<gene>
    <name evidence="1" type="ORF">LITE_LOCUS34784</name>
</gene>
<dbReference type="Proteomes" id="UP001154282">
    <property type="component" value="Unassembled WGS sequence"/>
</dbReference>
<proteinExistence type="predicted"/>
<protein>
    <submittedName>
        <fullName evidence="1">Uncharacterized protein</fullName>
    </submittedName>
</protein>
<evidence type="ECO:0000313" key="2">
    <source>
        <dbReference type="Proteomes" id="UP001154282"/>
    </source>
</evidence>
<name>A0AAV0NSB6_9ROSI</name>
<accession>A0AAV0NSB6</accession>
<reference evidence="1" key="1">
    <citation type="submission" date="2022-08" db="EMBL/GenBank/DDBJ databases">
        <authorList>
            <person name="Gutierrez-Valencia J."/>
        </authorList>
    </citation>
    <scope>NUCLEOTIDE SEQUENCE</scope>
</reference>
<dbReference type="EMBL" id="CAMGYJ010000008">
    <property type="protein sequence ID" value="CAI0461093.1"/>
    <property type="molecule type" value="Genomic_DNA"/>
</dbReference>
<sequence length="36" mass="4171">MQDQVQHPNSLGNIFLNKVKKNSAKKFFKVHSEINT</sequence>
<evidence type="ECO:0000313" key="1">
    <source>
        <dbReference type="EMBL" id="CAI0461093.1"/>
    </source>
</evidence>